<dbReference type="AlphaFoldDB" id="A0A084H0G5"/>
<reference evidence="2 3" key="1">
    <citation type="journal article" date="2005" name="Int. J. Syst. Evol. Microbiol.">
        <title>Bacillus cibi sp. nov., isolated from jeotgal, a traditional Korean fermented seafood.</title>
        <authorList>
            <person name="Yoon J.H."/>
            <person name="Lee C.H."/>
            <person name="Oh T.K."/>
        </authorList>
    </citation>
    <scope>NUCLEOTIDE SEQUENCE [LARGE SCALE GENOMIC DNA]</scope>
    <source>
        <strain evidence="2 3">DSM 16189</strain>
    </source>
</reference>
<evidence type="ECO:0000313" key="3">
    <source>
        <dbReference type="Proteomes" id="UP000028549"/>
    </source>
</evidence>
<name>A0A084H0G5_METID</name>
<dbReference type="PROSITE" id="PS51257">
    <property type="entry name" value="PROKAR_LIPOPROTEIN"/>
    <property type="match status" value="1"/>
</dbReference>
<protein>
    <submittedName>
        <fullName evidence="2">Uncharacterized protein</fullName>
    </submittedName>
</protein>
<feature type="transmembrane region" description="Helical" evidence="1">
    <location>
        <begin position="35"/>
        <end position="57"/>
    </location>
</feature>
<accession>A0A084H0G5</accession>
<keyword evidence="1" id="KW-1133">Transmembrane helix</keyword>
<keyword evidence="1" id="KW-0472">Membrane</keyword>
<evidence type="ECO:0000313" key="2">
    <source>
        <dbReference type="EMBL" id="KEZ53077.1"/>
    </source>
</evidence>
<comment type="caution">
    <text evidence="2">The sequence shown here is derived from an EMBL/GenBank/DDBJ whole genome shotgun (WGS) entry which is preliminary data.</text>
</comment>
<dbReference type="STRING" id="246786.GS18_0209725"/>
<dbReference type="EMBL" id="JNVC02000004">
    <property type="protein sequence ID" value="KEZ53077.1"/>
    <property type="molecule type" value="Genomic_DNA"/>
</dbReference>
<dbReference type="RefSeq" id="WP_029566061.1">
    <property type="nucleotide sequence ID" value="NZ_JNVC02000004.1"/>
</dbReference>
<feature type="transmembrane region" description="Helical" evidence="1">
    <location>
        <begin position="100"/>
        <end position="120"/>
    </location>
</feature>
<keyword evidence="1" id="KW-0812">Transmembrane</keyword>
<feature type="transmembrane region" description="Helical" evidence="1">
    <location>
        <begin position="78"/>
        <end position="94"/>
    </location>
</feature>
<proteinExistence type="predicted"/>
<keyword evidence="3" id="KW-1185">Reference proteome</keyword>
<gene>
    <name evidence="2" type="ORF">GS18_0209725</name>
</gene>
<sequence length="129" mass="14387">MFSLLLRLIAGFAAGSVSCFFLPVRLPFHFPEFIMGLALFPGRSFLGMVFFTVSFILHASLLKEAAMNGLKLIKKEGNFLNSIISFCVIMNFSLLAQIGIWQTAGLACFSAVYGLTSYFLHRQQLKRAH</sequence>
<evidence type="ECO:0000256" key="1">
    <source>
        <dbReference type="SAM" id="Phobius"/>
    </source>
</evidence>
<dbReference type="OrthoDB" id="2971634at2"/>
<organism evidence="2 3">
    <name type="scientific">Metabacillus indicus</name>
    <name type="common">Bacillus indicus</name>
    <dbReference type="NCBI Taxonomy" id="246786"/>
    <lineage>
        <taxon>Bacteria</taxon>
        <taxon>Bacillati</taxon>
        <taxon>Bacillota</taxon>
        <taxon>Bacilli</taxon>
        <taxon>Bacillales</taxon>
        <taxon>Bacillaceae</taxon>
        <taxon>Metabacillus</taxon>
    </lineage>
</organism>
<dbReference type="Proteomes" id="UP000028549">
    <property type="component" value="Unassembled WGS sequence"/>
</dbReference>